<dbReference type="AlphaFoldDB" id="A0A3E0HFQ3"/>
<dbReference type="Proteomes" id="UP000256269">
    <property type="component" value="Unassembled WGS sequence"/>
</dbReference>
<dbReference type="SUPFAM" id="SSF53335">
    <property type="entry name" value="S-adenosyl-L-methionine-dependent methyltransferases"/>
    <property type="match status" value="1"/>
</dbReference>
<dbReference type="EMBL" id="QUNO01000008">
    <property type="protein sequence ID" value="REH44620.1"/>
    <property type="molecule type" value="Genomic_DNA"/>
</dbReference>
<keyword evidence="2" id="KW-1185">Reference proteome</keyword>
<name>A0A3E0HFQ3_9PSEU</name>
<accession>A0A3E0HFQ3</accession>
<proteinExistence type="predicted"/>
<protein>
    <recommendedName>
        <fullName evidence="3">Spermidine synthase</fullName>
    </recommendedName>
</protein>
<comment type="caution">
    <text evidence="1">The sequence shown here is derived from an EMBL/GenBank/DDBJ whole genome shotgun (WGS) entry which is preliminary data.</text>
</comment>
<organism evidence="1 2">
    <name type="scientific">Kutzneria buriramensis</name>
    <dbReference type="NCBI Taxonomy" id="1045776"/>
    <lineage>
        <taxon>Bacteria</taxon>
        <taxon>Bacillati</taxon>
        <taxon>Actinomycetota</taxon>
        <taxon>Actinomycetes</taxon>
        <taxon>Pseudonocardiales</taxon>
        <taxon>Pseudonocardiaceae</taxon>
        <taxon>Kutzneria</taxon>
    </lineage>
</organism>
<evidence type="ECO:0008006" key="3">
    <source>
        <dbReference type="Google" id="ProtNLM"/>
    </source>
</evidence>
<dbReference type="InterPro" id="IPR029063">
    <property type="entry name" value="SAM-dependent_MTases_sf"/>
</dbReference>
<reference evidence="1 2" key="1">
    <citation type="submission" date="2018-08" db="EMBL/GenBank/DDBJ databases">
        <title>Genomic Encyclopedia of Archaeal and Bacterial Type Strains, Phase II (KMG-II): from individual species to whole genera.</title>
        <authorList>
            <person name="Goeker M."/>
        </authorList>
    </citation>
    <scope>NUCLEOTIDE SEQUENCE [LARGE SCALE GENOMIC DNA]</scope>
    <source>
        <strain evidence="1 2">DSM 45791</strain>
    </source>
</reference>
<sequence length="167" mass="17632">MPQSYVDIDDPSLLAFDVMRRIGDVVDCLPPGPVTAVHIGGAACTLPWYIASRRPGSSQVVYEPDDLLVDLLAPKLDTASVPGLTVEIADGRAGLAARADASADLIVLDAFESGHMPSALGRSSSPATSTGCCPDPARTSRTWWTTLAWDSRGGWSRRSARCSTPCC</sequence>
<gene>
    <name evidence="1" type="ORF">BCF44_108100</name>
</gene>
<dbReference type="Gene3D" id="3.40.50.150">
    <property type="entry name" value="Vaccinia Virus protein VP39"/>
    <property type="match status" value="1"/>
</dbReference>
<evidence type="ECO:0000313" key="1">
    <source>
        <dbReference type="EMBL" id="REH44620.1"/>
    </source>
</evidence>
<evidence type="ECO:0000313" key="2">
    <source>
        <dbReference type="Proteomes" id="UP000256269"/>
    </source>
</evidence>